<reference evidence="1" key="1">
    <citation type="submission" date="2022-06" db="EMBL/GenBank/DDBJ databases">
        <title>Ornithinimicrobium JY.X270.</title>
        <authorList>
            <person name="Huang Y."/>
        </authorList>
    </citation>
    <scope>NUCLEOTIDE SEQUENCE</scope>
    <source>
        <strain evidence="1">JY.X270</strain>
    </source>
</reference>
<organism evidence="1 2">
    <name type="scientific">Ornithinimicrobium cryptoxanthini</name>
    <dbReference type="NCBI Taxonomy" id="2934161"/>
    <lineage>
        <taxon>Bacteria</taxon>
        <taxon>Bacillati</taxon>
        <taxon>Actinomycetota</taxon>
        <taxon>Actinomycetes</taxon>
        <taxon>Micrococcales</taxon>
        <taxon>Ornithinimicrobiaceae</taxon>
        <taxon>Ornithinimicrobium</taxon>
    </lineage>
</organism>
<evidence type="ECO:0008006" key="3">
    <source>
        <dbReference type="Google" id="ProtNLM"/>
    </source>
</evidence>
<dbReference type="EMBL" id="CP099490">
    <property type="protein sequence ID" value="USQ75415.1"/>
    <property type="molecule type" value="Genomic_DNA"/>
</dbReference>
<sequence length="101" mass="10882">MPSLHIEHPVTDLATWAAAYARFADARRSAGVTAESIRRPVDDEHYVVVDLEFDTTEQAQAFLGFLRAKVWGVPEASPALAGRPEARVLQTVPAPQAAASA</sequence>
<dbReference type="Proteomes" id="UP001056535">
    <property type="component" value="Chromosome"/>
</dbReference>
<name>A0ABY4YF62_9MICO</name>
<protein>
    <recommendedName>
        <fullName evidence="3">ABM domain-containing protein</fullName>
    </recommendedName>
</protein>
<evidence type="ECO:0000313" key="1">
    <source>
        <dbReference type="EMBL" id="USQ75415.1"/>
    </source>
</evidence>
<accession>A0ABY4YF62</accession>
<evidence type="ECO:0000313" key="2">
    <source>
        <dbReference type="Proteomes" id="UP001056535"/>
    </source>
</evidence>
<keyword evidence="2" id="KW-1185">Reference proteome</keyword>
<proteinExistence type="predicted"/>
<gene>
    <name evidence="1" type="ORF">NF557_12390</name>
</gene>
<dbReference type="RefSeq" id="WP_252619788.1">
    <property type="nucleotide sequence ID" value="NZ_CP099490.1"/>
</dbReference>